<comment type="catalytic activity">
    <reaction evidence="7">
        <text>L-threonyl-[protein] + ATP = O-phospho-L-threonyl-[protein] + ADP + H(+)</text>
        <dbReference type="Rhea" id="RHEA:46608"/>
        <dbReference type="Rhea" id="RHEA-COMP:11060"/>
        <dbReference type="Rhea" id="RHEA-COMP:11605"/>
        <dbReference type="ChEBI" id="CHEBI:15378"/>
        <dbReference type="ChEBI" id="CHEBI:30013"/>
        <dbReference type="ChEBI" id="CHEBI:30616"/>
        <dbReference type="ChEBI" id="CHEBI:61977"/>
        <dbReference type="ChEBI" id="CHEBI:456216"/>
        <dbReference type="EC" id="2.7.11.11"/>
    </reaction>
</comment>
<dbReference type="InterPro" id="IPR000961">
    <property type="entry name" value="AGC-kinase_C"/>
</dbReference>
<dbReference type="EMBL" id="JBBCAQ010000022">
    <property type="protein sequence ID" value="KAK7590178.1"/>
    <property type="molecule type" value="Genomic_DNA"/>
</dbReference>
<dbReference type="GO" id="GO:0005524">
    <property type="term" value="F:ATP binding"/>
    <property type="evidence" value="ECO:0007669"/>
    <property type="project" value="UniProtKB-UniRule"/>
</dbReference>
<dbReference type="SMART" id="SM00133">
    <property type="entry name" value="S_TK_X"/>
    <property type="match status" value="1"/>
</dbReference>
<dbReference type="GO" id="GO:0005952">
    <property type="term" value="C:cAMP-dependent protein kinase complex"/>
    <property type="evidence" value="ECO:0007669"/>
    <property type="project" value="TreeGrafter"/>
</dbReference>
<feature type="binding site" evidence="9">
    <location>
        <position position="118"/>
    </location>
    <ligand>
        <name>ATP</name>
        <dbReference type="ChEBI" id="CHEBI:30616"/>
    </ligand>
</feature>
<dbReference type="SMART" id="SM00220">
    <property type="entry name" value="S_TKc"/>
    <property type="match status" value="1"/>
</dbReference>
<dbReference type="InterPro" id="IPR017441">
    <property type="entry name" value="Protein_kinase_ATP_BS"/>
</dbReference>
<dbReference type="GO" id="GO:0007476">
    <property type="term" value="P:imaginal disc-derived wing morphogenesis"/>
    <property type="evidence" value="ECO:0007669"/>
    <property type="project" value="UniProtKB-ARBA"/>
</dbReference>
<evidence type="ECO:0000259" key="11">
    <source>
        <dbReference type="PROSITE" id="PS50011"/>
    </source>
</evidence>
<keyword evidence="2 10" id="KW-0723">Serine/threonine-protein kinase</keyword>
<dbReference type="GO" id="GO:0005634">
    <property type="term" value="C:nucleus"/>
    <property type="evidence" value="ECO:0007669"/>
    <property type="project" value="TreeGrafter"/>
</dbReference>
<reference evidence="13 14" key="1">
    <citation type="submission" date="2024-03" db="EMBL/GenBank/DDBJ databases">
        <title>Adaptation during the transition from Ophiocordyceps entomopathogen to insect associate is accompanied by gene loss and intensified selection.</title>
        <authorList>
            <person name="Ward C.M."/>
            <person name="Onetto C.A."/>
            <person name="Borneman A.R."/>
        </authorList>
    </citation>
    <scope>NUCLEOTIDE SEQUENCE [LARGE SCALE GENOMIC DNA]</scope>
    <source>
        <strain evidence="13">AWRI1</strain>
        <tissue evidence="13">Single Adult Female</tissue>
    </source>
</reference>
<keyword evidence="6 9" id="KW-0067">ATP-binding</keyword>
<evidence type="ECO:0000259" key="12">
    <source>
        <dbReference type="PROSITE" id="PS51285"/>
    </source>
</evidence>
<dbReference type="InterPro" id="IPR000719">
    <property type="entry name" value="Prot_kinase_dom"/>
</dbReference>
<comment type="catalytic activity">
    <reaction evidence="8">
        <text>L-seryl-[protein] + ATP = O-phospho-L-seryl-[protein] + ADP + H(+)</text>
        <dbReference type="Rhea" id="RHEA:17989"/>
        <dbReference type="Rhea" id="RHEA-COMP:9863"/>
        <dbReference type="Rhea" id="RHEA-COMP:11604"/>
        <dbReference type="ChEBI" id="CHEBI:15378"/>
        <dbReference type="ChEBI" id="CHEBI:29999"/>
        <dbReference type="ChEBI" id="CHEBI:30616"/>
        <dbReference type="ChEBI" id="CHEBI:83421"/>
        <dbReference type="ChEBI" id="CHEBI:456216"/>
        <dbReference type="EC" id="2.7.11.11"/>
    </reaction>
</comment>
<evidence type="ECO:0000256" key="9">
    <source>
        <dbReference type="PROSITE-ProRule" id="PRU10141"/>
    </source>
</evidence>
<keyword evidence="14" id="KW-1185">Reference proteome</keyword>
<accession>A0AAN9Y4Y6</accession>
<dbReference type="InterPro" id="IPR011009">
    <property type="entry name" value="Kinase-like_dom_sf"/>
</dbReference>
<dbReference type="Gene3D" id="1.10.510.10">
    <property type="entry name" value="Transferase(Phosphotransferase) domain 1"/>
    <property type="match status" value="1"/>
</dbReference>
<proteinExistence type="inferred from homology"/>
<evidence type="ECO:0000256" key="2">
    <source>
        <dbReference type="ARBA" id="ARBA00022527"/>
    </source>
</evidence>
<dbReference type="SUPFAM" id="SSF56112">
    <property type="entry name" value="Protein kinase-like (PK-like)"/>
    <property type="match status" value="1"/>
</dbReference>
<evidence type="ECO:0000313" key="13">
    <source>
        <dbReference type="EMBL" id="KAK7590178.1"/>
    </source>
</evidence>
<dbReference type="PROSITE" id="PS00107">
    <property type="entry name" value="PROTEIN_KINASE_ATP"/>
    <property type="match status" value="1"/>
</dbReference>
<dbReference type="CDD" id="cd05580">
    <property type="entry name" value="STKc_PKA_like"/>
    <property type="match status" value="1"/>
</dbReference>
<dbReference type="Proteomes" id="UP001367676">
    <property type="component" value="Unassembled WGS sequence"/>
</dbReference>
<dbReference type="PROSITE" id="PS00108">
    <property type="entry name" value="PROTEIN_KINASE_ST"/>
    <property type="match status" value="1"/>
</dbReference>
<evidence type="ECO:0000256" key="3">
    <source>
        <dbReference type="ARBA" id="ARBA00022679"/>
    </source>
</evidence>
<keyword evidence="5" id="KW-0418">Kinase</keyword>
<evidence type="ECO:0000256" key="6">
    <source>
        <dbReference type="ARBA" id="ARBA00022840"/>
    </source>
</evidence>
<dbReference type="AlphaFoldDB" id="A0AAN9Y4Y6"/>
<dbReference type="PANTHER" id="PTHR24353:SF153">
    <property type="entry name" value="CAMP-DEPENDENT PROTEIN KINASE CATALYTIC SUBUNIT 1"/>
    <property type="match status" value="1"/>
</dbReference>
<protein>
    <recommendedName>
        <fullName evidence="1">cAMP-dependent protein kinase</fullName>
        <ecNumber evidence="1">2.7.11.11</ecNumber>
    </recommendedName>
</protein>
<comment type="caution">
    <text evidence="13">The sequence shown here is derived from an EMBL/GenBank/DDBJ whole genome shotgun (WGS) entry which is preliminary data.</text>
</comment>
<dbReference type="Pfam" id="PF00069">
    <property type="entry name" value="Pkinase"/>
    <property type="match status" value="1"/>
</dbReference>
<comment type="similarity">
    <text evidence="10">Belongs to the protein kinase superfamily.</text>
</comment>
<dbReference type="GO" id="GO:0004691">
    <property type="term" value="F:cAMP-dependent protein kinase activity"/>
    <property type="evidence" value="ECO:0007669"/>
    <property type="project" value="UniProtKB-EC"/>
</dbReference>
<gene>
    <name evidence="13" type="ORF">V9T40_001791</name>
</gene>
<keyword evidence="3" id="KW-0808">Transferase</keyword>
<evidence type="ECO:0000256" key="10">
    <source>
        <dbReference type="RuleBase" id="RU000304"/>
    </source>
</evidence>
<feature type="domain" description="Protein kinase" evidence="11">
    <location>
        <begin position="87"/>
        <end position="344"/>
    </location>
</feature>
<keyword evidence="4 9" id="KW-0547">Nucleotide-binding</keyword>
<evidence type="ECO:0000256" key="5">
    <source>
        <dbReference type="ARBA" id="ARBA00022777"/>
    </source>
</evidence>
<name>A0AAN9Y4Y6_9HEMI</name>
<dbReference type="GO" id="GO:0005829">
    <property type="term" value="C:cytosol"/>
    <property type="evidence" value="ECO:0007669"/>
    <property type="project" value="TreeGrafter"/>
</dbReference>
<evidence type="ECO:0000256" key="8">
    <source>
        <dbReference type="ARBA" id="ARBA00047454"/>
    </source>
</evidence>
<dbReference type="PROSITE" id="PS50011">
    <property type="entry name" value="PROTEIN_KINASE_DOM"/>
    <property type="match status" value="1"/>
</dbReference>
<evidence type="ECO:0000256" key="1">
    <source>
        <dbReference type="ARBA" id="ARBA00012444"/>
    </source>
</evidence>
<dbReference type="Gene3D" id="3.30.200.20">
    <property type="entry name" value="Phosphorylase Kinase, domain 1"/>
    <property type="match status" value="1"/>
</dbReference>
<evidence type="ECO:0000256" key="7">
    <source>
        <dbReference type="ARBA" id="ARBA00047292"/>
    </source>
</evidence>
<evidence type="ECO:0000256" key="4">
    <source>
        <dbReference type="ARBA" id="ARBA00022741"/>
    </source>
</evidence>
<sequence length="397" mass="46424">MLLECYSYKQSLSNAVVLPTPLLSGRSNHQTLSTMSLRDKMKTKAKMPEKAAAKRPPSMLEILKRSKRTFDIKWKENRQNTAKLSDFEIIRTLGTGQFGRVMFARHLRSKNKQFLAIKILERQKVVSMVQTEHVIYEKKVLQSIDFPFLVNYRYHFKDNANLFFVLEFVPGGEMFTHLQSLGKYPESQARFYAAQVVLSFEYLHYLGIVYRDLKPENLLIDAQGYLKITDFGFAKRIDDKQTITMCGTPEYLAPEVIKNVGYSFSVDWWALGILIYEMSWGKPPFASEEPMKIFEKIMNARVKYPNTFNPILKDVVRNLLIPDWHKRLGSSKEGTDAVKMHEWFKTIDWMKLYLKKFTPPYVPEVKSLDDTSNFEEYDEVPILETPTEVYAEQFKDF</sequence>
<dbReference type="InterPro" id="IPR008271">
    <property type="entry name" value="Ser/Thr_kinase_AS"/>
</dbReference>
<dbReference type="EC" id="2.7.11.11" evidence="1"/>
<feature type="domain" description="AGC-kinase C-terminal" evidence="12">
    <location>
        <begin position="345"/>
        <end position="397"/>
    </location>
</feature>
<dbReference type="PANTHER" id="PTHR24353">
    <property type="entry name" value="CYCLIC NUCLEOTIDE-DEPENDENT PROTEIN KINASE"/>
    <property type="match status" value="1"/>
</dbReference>
<organism evidence="13 14">
    <name type="scientific">Parthenolecanium corni</name>
    <dbReference type="NCBI Taxonomy" id="536013"/>
    <lineage>
        <taxon>Eukaryota</taxon>
        <taxon>Metazoa</taxon>
        <taxon>Ecdysozoa</taxon>
        <taxon>Arthropoda</taxon>
        <taxon>Hexapoda</taxon>
        <taxon>Insecta</taxon>
        <taxon>Pterygota</taxon>
        <taxon>Neoptera</taxon>
        <taxon>Paraneoptera</taxon>
        <taxon>Hemiptera</taxon>
        <taxon>Sternorrhyncha</taxon>
        <taxon>Coccoidea</taxon>
        <taxon>Coccidae</taxon>
        <taxon>Parthenolecanium</taxon>
    </lineage>
</organism>
<dbReference type="FunFam" id="1.10.510.10:FF:000005">
    <property type="entry name" value="cAMP-dependent protein kinase catalytic subunit alpha"/>
    <property type="match status" value="1"/>
</dbReference>
<evidence type="ECO:0000313" key="14">
    <source>
        <dbReference type="Proteomes" id="UP001367676"/>
    </source>
</evidence>
<dbReference type="PROSITE" id="PS51285">
    <property type="entry name" value="AGC_KINASE_CTER"/>
    <property type="match status" value="1"/>
</dbReference>